<dbReference type="EMBL" id="QDDR01000001">
    <property type="protein sequence ID" value="PVE49219.1"/>
    <property type="molecule type" value="Genomic_DNA"/>
</dbReference>
<keyword evidence="1" id="KW-0732">Signal</keyword>
<dbReference type="Gene3D" id="1.10.101.10">
    <property type="entry name" value="PGBD-like superfamily/PGBD"/>
    <property type="match status" value="1"/>
</dbReference>
<dbReference type="InterPro" id="IPR002477">
    <property type="entry name" value="Peptidoglycan-bd-like"/>
</dbReference>
<organism evidence="3 4">
    <name type="scientific">Pararhodobacter aggregans</name>
    <dbReference type="NCBI Taxonomy" id="404875"/>
    <lineage>
        <taxon>Bacteria</taxon>
        <taxon>Pseudomonadati</taxon>
        <taxon>Pseudomonadota</taxon>
        <taxon>Alphaproteobacteria</taxon>
        <taxon>Rhodobacterales</taxon>
        <taxon>Paracoccaceae</taxon>
        <taxon>Pararhodobacter</taxon>
    </lineage>
</organism>
<gene>
    <name evidence="3" type="ORF">DDE23_02080</name>
</gene>
<keyword evidence="4" id="KW-1185">Reference proteome</keyword>
<dbReference type="AlphaFoldDB" id="A0A2T7UXD4"/>
<dbReference type="PROSITE" id="PS51257">
    <property type="entry name" value="PROKAR_LIPOPROTEIN"/>
    <property type="match status" value="1"/>
</dbReference>
<dbReference type="InterPro" id="IPR036365">
    <property type="entry name" value="PGBD-like_sf"/>
</dbReference>
<dbReference type="SUPFAM" id="SSF47090">
    <property type="entry name" value="PGBD-like"/>
    <property type="match status" value="1"/>
</dbReference>
<feature type="chain" id="PRO_5015488561" evidence="1">
    <location>
        <begin position="20"/>
        <end position="158"/>
    </location>
</feature>
<dbReference type="InterPro" id="IPR036366">
    <property type="entry name" value="PGBDSf"/>
</dbReference>
<name>A0A2T7UXD4_9RHOB</name>
<evidence type="ECO:0000313" key="3">
    <source>
        <dbReference type="EMBL" id="PVE49219.1"/>
    </source>
</evidence>
<protein>
    <submittedName>
        <fullName evidence="3">Peptidoglycan-binding protein</fullName>
    </submittedName>
</protein>
<feature type="signal peptide" evidence="1">
    <location>
        <begin position="1"/>
        <end position="19"/>
    </location>
</feature>
<sequence>MLRFALPLLVTLALGACQAADPEATVSRAQPAPEAGRAAVVPAGACWATDRVPALTETRFVAVEGRSGLQPEETTLRPAEDRLFAVPCPEQLDGELTASLQRALSARGLYAGPITGTMDAETTEAVRRYQAPQGLDSGVLSLDAAQQMGLIAIPRDRL</sequence>
<feature type="domain" description="Peptidoglycan binding-like" evidence="2">
    <location>
        <begin position="94"/>
        <end position="140"/>
    </location>
</feature>
<dbReference type="OrthoDB" id="7861420at2"/>
<evidence type="ECO:0000259" key="2">
    <source>
        <dbReference type="Pfam" id="PF01471"/>
    </source>
</evidence>
<evidence type="ECO:0000256" key="1">
    <source>
        <dbReference type="SAM" id="SignalP"/>
    </source>
</evidence>
<proteinExistence type="predicted"/>
<dbReference type="Proteomes" id="UP000244810">
    <property type="component" value="Unassembled WGS sequence"/>
</dbReference>
<comment type="caution">
    <text evidence="3">The sequence shown here is derived from an EMBL/GenBank/DDBJ whole genome shotgun (WGS) entry which is preliminary data.</text>
</comment>
<dbReference type="RefSeq" id="WP_107749722.1">
    <property type="nucleotide sequence ID" value="NZ_JBLWSZ010000015.1"/>
</dbReference>
<accession>A0A2T7UXD4</accession>
<reference evidence="3 4" key="1">
    <citation type="journal article" date="2011" name="Syst. Appl. Microbiol.">
        <title>Defluviimonas denitrificans gen. nov., sp. nov., and Pararhodobacter aggregans gen. nov., sp. nov., non-phototrophic Rhodobacteraceae from the biofilter of a marine aquaculture.</title>
        <authorList>
            <person name="Foesel B.U."/>
            <person name="Drake H.L."/>
            <person name="Schramm A."/>
        </authorList>
    </citation>
    <scope>NUCLEOTIDE SEQUENCE [LARGE SCALE GENOMIC DNA]</scope>
    <source>
        <strain evidence="3 4">D1-19</strain>
    </source>
</reference>
<evidence type="ECO:0000313" key="4">
    <source>
        <dbReference type="Proteomes" id="UP000244810"/>
    </source>
</evidence>
<dbReference type="Pfam" id="PF01471">
    <property type="entry name" value="PG_binding_1"/>
    <property type="match status" value="1"/>
</dbReference>